<dbReference type="SUPFAM" id="SSF51735">
    <property type="entry name" value="NAD(P)-binding Rossmann-fold domains"/>
    <property type="match status" value="1"/>
</dbReference>
<reference evidence="2 3" key="1">
    <citation type="submission" date="2016-06" db="EMBL/GenBank/DDBJ databases">
        <authorList>
            <person name="Kjaerup R.B."/>
            <person name="Dalgaard T.S."/>
            <person name="Juul-Madsen H.R."/>
        </authorList>
    </citation>
    <scope>NUCLEOTIDE SEQUENCE [LARGE SCALE GENOMIC DNA]</scope>
    <source>
        <strain evidence="2 3">Pb300</strain>
    </source>
</reference>
<dbReference type="AlphaFoldDB" id="A0A1D2J7A5"/>
<name>A0A1D2J7A5_PARBR</name>
<comment type="caution">
    <text evidence="2">The sequence shown here is derived from an EMBL/GenBank/DDBJ whole genome shotgun (WGS) entry which is preliminary data.</text>
</comment>
<proteinExistence type="predicted"/>
<organism evidence="2 3">
    <name type="scientific">Paracoccidioides brasiliensis</name>
    <dbReference type="NCBI Taxonomy" id="121759"/>
    <lineage>
        <taxon>Eukaryota</taxon>
        <taxon>Fungi</taxon>
        <taxon>Dikarya</taxon>
        <taxon>Ascomycota</taxon>
        <taxon>Pezizomycotina</taxon>
        <taxon>Eurotiomycetes</taxon>
        <taxon>Eurotiomycetidae</taxon>
        <taxon>Onygenales</taxon>
        <taxon>Ajellomycetaceae</taxon>
        <taxon>Paracoccidioides</taxon>
    </lineage>
</organism>
<feature type="region of interest" description="Disordered" evidence="1">
    <location>
        <begin position="109"/>
        <end position="167"/>
    </location>
</feature>
<dbReference type="InterPro" id="IPR036291">
    <property type="entry name" value="NAD(P)-bd_dom_sf"/>
</dbReference>
<protein>
    <submittedName>
        <fullName evidence="2">Uncharacterized protein</fullName>
    </submittedName>
</protein>
<evidence type="ECO:0000256" key="1">
    <source>
        <dbReference type="SAM" id="MobiDB-lite"/>
    </source>
</evidence>
<accession>A0A1D2J7A5</accession>
<gene>
    <name evidence="2" type="ORF">ACO22_06498</name>
</gene>
<dbReference type="Gene3D" id="3.40.50.720">
    <property type="entry name" value="NAD(P)-binding Rossmann-like Domain"/>
    <property type="match status" value="1"/>
</dbReference>
<dbReference type="Proteomes" id="UP000242814">
    <property type="component" value="Unassembled WGS sequence"/>
</dbReference>
<evidence type="ECO:0000313" key="2">
    <source>
        <dbReference type="EMBL" id="ODH14944.1"/>
    </source>
</evidence>
<dbReference type="EMBL" id="LZYO01000354">
    <property type="protein sequence ID" value="ODH14944.1"/>
    <property type="molecule type" value="Genomic_DNA"/>
</dbReference>
<dbReference type="VEuPathDB" id="FungiDB:PABG_05768"/>
<sequence>MILTFYILRMGVSPAYLQPKDYDPLAPGDWVIQTPATGTIAHFVCHFARLFGAKVILLSEEELDSTSEREEKRISLALDSVFKKERPNSKRHFSSGLPSWVAFSAEPGIRNHKKQERNPNLSRPHKAQKLMASAFSPSDPSPPPRGEDLGLNPSRPPKHYSTGPWVPPVQAHRVLLSG</sequence>
<evidence type="ECO:0000313" key="3">
    <source>
        <dbReference type="Proteomes" id="UP000242814"/>
    </source>
</evidence>